<keyword evidence="2" id="KW-1185">Reference proteome</keyword>
<name>A0A1B0B5A8_9MUSC</name>
<reference evidence="2" key="1">
    <citation type="submission" date="2015-01" db="EMBL/GenBank/DDBJ databases">
        <authorList>
            <person name="Aksoy S."/>
            <person name="Warren W."/>
            <person name="Wilson R.K."/>
        </authorList>
    </citation>
    <scope>NUCLEOTIDE SEQUENCE [LARGE SCALE GENOMIC DNA]</scope>
    <source>
        <strain evidence="2">IAEA</strain>
    </source>
</reference>
<organism evidence="1 2">
    <name type="scientific">Glossina palpalis gambiensis</name>
    <dbReference type="NCBI Taxonomy" id="67801"/>
    <lineage>
        <taxon>Eukaryota</taxon>
        <taxon>Metazoa</taxon>
        <taxon>Ecdysozoa</taxon>
        <taxon>Arthropoda</taxon>
        <taxon>Hexapoda</taxon>
        <taxon>Insecta</taxon>
        <taxon>Pterygota</taxon>
        <taxon>Neoptera</taxon>
        <taxon>Endopterygota</taxon>
        <taxon>Diptera</taxon>
        <taxon>Brachycera</taxon>
        <taxon>Muscomorpha</taxon>
        <taxon>Hippoboscoidea</taxon>
        <taxon>Glossinidae</taxon>
        <taxon>Glossina</taxon>
    </lineage>
</organism>
<dbReference type="Proteomes" id="UP000092460">
    <property type="component" value="Unassembled WGS sequence"/>
</dbReference>
<evidence type="ECO:0000313" key="2">
    <source>
        <dbReference type="Proteomes" id="UP000092460"/>
    </source>
</evidence>
<sequence length="98" mass="12166">MKTKTLTIFRFDRISDIYCLHKGLFLPQYCQELFKYEREELMHSIHSQQQQQQHQQQQYWKNNANNYYYIAFTVSEVLLMEYIVQSVKRDRSHAEQYF</sequence>
<reference evidence="1" key="2">
    <citation type="submission" date="2020-05" db="UniProtKB">
        <authorList>
            <consortium name="EnsemblMetazoa"/>
        </authorList>
    </citation>
    <scope>IDENTIFICATION</scope>
    <source>
        <strain evidence="1">IAEA</strain>
    </source>
</reference>
<dbReference type="VEuPathDB" id="VectorBase:GPPI019372"/>
<dbReference type="AlphaFoldDB" id="A0A1B0B5A8"/>
<proteinExistence type="predicted"/>
<dbReference type="EnsemblMetazoa" id="GPPI019372-RA">
    <property type="protein sequence ID" value="GPPI019372-PA"/>
    <property type="gene ID" value="GPPI019372"/>
</dbReference>
<evidence type="ECO:0000313" key="1">
    <source>
        <dbReference type="EnsemblMetazoa" id="GPPI019372-PA"/>
    </source>
</evidence>
<protein>
    <submittedName>
        <fullName evidence="1">Uncharacterized protein</fullName>
    </submittedName>
</protein>
<dbReference type="EMBL" id="JXJN01008661">
    <property type="status" value="NOT_ANNOTATED_CDS"/>
    <property type="molecule type" value="Genomic_DNA"/>
</dbReference>
<accession>A0A1B0B5A8</accession>